<keyword evidence="3" id="KW-1185">Reference proteome</keyword>
<proteinExistence type="predicted"/>
<keyword evidence="1" id="KW-0812">Transmembrane</keyword>
<gene>
    <name evidence="2" type="ORF">GCM10009850_108430</name>
</gene>
<evidence type="ECO:0000256" key="1">
    <source>
        <dbReference type="SAM" id="Phobius"/>
    </source>
</evidence>
<feature type="transmembrane region" description="Helical" evidence="1">
    <location>
        <begin position="45"/>
        <end position="64"/>
    </location>
</feature>
<dbReference type="EMBL" id="BAAAQX010000050">
    <property type="protein sequence ID" value="GAA2215375.1"/>
    <property type="molecule type" value="Genomic_DNA"/>
</dbReference>
<evidence type="ECO:0000313" key="3">
    <source>
        <dbReference type="Proteomes" id="UP001499843"/>
    </source>
</evidence>
<protein>
    <submittedName>
        <fullName evidence="2">Uncharacterized protein</fullName>
    </submittedName>
</protein>
<dbReference type="Proteomes" id="UP001499843">
    <property type="component" value="Unassembled WGS sequence"/>
</dbReference>
<organism evidence="2 3">
    <name type="scientific">Nonomuraea monospora</name>
    <dbReference type="NCBI Taxonomy" id="568818"/>
    <lineage>
        <taxon>Bacteria</taxon>
        <taxon>Bacillati</taxon>
        <taxon>Actinomycetota</taxon>
        <taxon>Actinomycetes</taxon>
        <taxon>Streptosporangiales</taxon>
        <taxon>Streptosporangiaceae</taxon>
        <taxon>Nonomuraea</taxon>
    </lineage>
</organism>
<comment type="caution">
    <text evidence="2">The sequence shown here is derived from an EMBL/GenBank/DDBJ whole genome shotgun (WGS) entry which is preliminary data.</text>
</comment>
<sequence>MWGAGGASGAEGVLAGAGAGPELGTAVAGLGTAMAGAGGEGSGGVLVRVVLPYLVLGIGALLVWRRGSVLTVVAVLAGYALPSSVRDVAAHVTPQAERRERLIPEGALEAGRWLRTHSEPGDVVATDLHCRYAWWQVCDSRHFWVSGFSERRVLVEGWAYAESTLSRARPFVRSYLAVPFADRARLAANDVVFVAPTAENVRALAWKYGAKWLFTDNNSVVGKYARLRFRNGSTSVYRLPER</sequence>
<accession>A0ABP5PWF1</accession>
<keyword evidence="1" id="KW-0472">Membrane</keyword>
<keyword evidence="1" id="KW-1133">Transmembrane helix</keyword>
<name>A0ABP5PWF1_9ACTN</name>
<reference evidence="3" key="1">
    <citation type="journal article" date="2019" name="Int. J. Syst. Evol. Microbiol.">
        <title>The Global Catalogue of Microorganisms (GCM) 10K type strain sequencing project: providing services to taxonomists for standard genome sequencing and annotation.</title>
        <authorList>
            <consortium name="The Broad Institute Genomics Platform"/>
            <consortium name="The Broad Institute Genome Sequencing Center for Infectious Disease"/>
            <person name="Wu L."/>
            <person name="Ma J."/>
        </authorList>
    </citation>
    <scope>NUCLEOTIDE SEQUENCE [LARGE SCALE GENOMIC DNA]</scope>
    <source>
        <strain evidence="3">JCM 16114</strain>
    </source>
</reference>
<evidence type="ECO:0000313" key="2">
    <source>
        <dbReference type="EMBL" id="GAA2215375.1"/>
    </source>
</evidence>